<gene>
    <name evidence="2" type="ORF">K8W02_08535</name>
</gene>
<dbReference type="InterPro" id="IPR053136">
    <property type="entry name" value="UTP_pyrophosphatase-like"/>
</dbReference>
<evidence type="ECO:0000313" key="3">
    <source>
        <dbReference type="Proteomes" id="UP000717835"/>
    </source>
</evidence>
<dbReference type="PANTHER" id="PTHR30399:SF1">
    <property type="entry name" value="UTP PYROPHOSPHATASE"/>
    <property type="match status" value="1"/>
</dbReference>
<comment type="caution">
    <text evidence="2">The sequence shown here is derived from an EMBL/GenBank/DDBJ whole genome shotgun (WGS) entry which is preliminary data.</text>
</comment>
<accession>A0A921HXH4</accession>
<reference evidence="2" key="2">
    <citation type="submission" date="2021-09" db="EMBL/GenBank/DDBJ databases">
        <authorList>
            <person name="Gilroy R."/>
        </authorList>
    </citation>
    <scope>NUCLEOTIDE SEQUENCE</scope>
    <source>
        <strain evidence="2">CHK55-1828</strain>
    </source>
</reference>
<dbReference type="Proteomes" id="UP000717835">
    <property type="component" value="Unassembled WGS sequence"/>
</dbReference>
<dbReference type="RefSeq" id="WP_022019995.1">
    <property type="nucleotide sequence ID" value="NZ_DYVX01000070.1"/>
</dbReference>
<proteinExistence type="predicted"/>
<sequence length="240" mass="27282">MEDKERCMTGQAVADDELGTIGVRINARARRLTFRAVAGGFMVTVPTGATWGDVRRGLETLRPRLREAQAKKRAKLIDLDYRIEAEHFKLSLVEQDTRQFQARSEFGATQIVCPRGTDFSDPQLQAWLKKVIGEALRRNAKLVLPPRLYALSKRHGLPFHDVKINSSSGRWGSCSTRKDINLSYYLLLLPQHLIDYVLLHELTHTRIMNHGAEFWALLDRLTDGRSEALKQELKAFSASL</sequence>
<dbReference type="CDD" id="cd07344">
    <property type="entry name" value="M48_yhfN_like"/>
    <property type="match status" value="1"/>
</dbReference>
<organism evidence="2 3">
    <name type="scientific">Mediterranea massiliensis</name>
    <dbReference type="NCBI Taxonomy" id="1841865"/>
    <lineage>
        <taxon>Bacteria</taxon>
        <taxon>Pseudomonadati</taxon>
        <taxon>Bacteroidota</taxon>
        <taxon>Bacteroidia</taxon>
        <taxon>Bacteroidales</taxon>
        <taxon>Bacteroidaceae</taxon>
        <taxon>Mediterranea</taxon>
    </lineage>
</organism>
<evidence type="ECO:0000259" key="1">
    <source>
        <dbReference type="Pfam" id="PF01863"/>
    </source>
</evidence>
<dbReference type="AlphaFoldDB" id="A0A921HXH4"/>
<dbReference type="PANTHER" id="PTHR30399">
    <property type="entry name" value="UNCHARACTERIZED PROTEIN YGJP"/>
    <property type="match status" value="1"/>
</dbReference>
<evidence type="ECO:0000313" key="2">
    <source>
        <dbReference type="EMBL" id="HJF92413.1"/>
    </source>
</evidence>
<dbReference type="Pfam" id="PF01863">
    <property type="entry name" value="YgjP-like"/>
    <property type="match status" value="1"/>
</dbReference>
<protein>
    <submittedName>
        <fullName evidence="2">M48 family metallopeptidase</fullName>
    </submittedName>
</protein>
<dbReference type="Gene3D" id="3.30.2010.10">
    <property type="entry name" value="Metalloproteases ('zincins'), catalytic domain"/>
    <property type="match status" value="1"/>
</dbReference>
<feature type="domain" description="YgjP-like metallopeptidase" evidence="1">
    <location>
        <begin position="31"/>
        <end position="234"/>
    </location>
</feature>
<name>A0A921HXH4_9BACT</name>
<dbReference type="InterPro" id="IPR002725">
    <property type="entry name" value="YgjP-like_metallopeptidase"/>
</dbReference>
<dbReference type="EMBL" id="DYVX01000070">
    <property type="protein sequence ID" value="HJF92413.1"/>
    <property type="molecule type" value="Genomic_DNA"/>
</dbReference>
<reference evidence="2" key="1">
    <citation type="journal article" date="2021" name="PeerJ">
        <title>Extensive microbial diversity within the chicken gut microbiome revealed by metagenomics and culture.</title>
        <authorList>
            <person name="Gilroy R."/>
            <person name="Ravi A."/>
            <person name="Getino M."/>
            <person name="Pursley I."/>
            <person name="Horton D.L."/>
            <person name="Alikhan N.F."/>
            <person name="Baker D."/>
            <person name="Gharbi K."/>
            <person name="Hall N."/>
            <person name="Watson M."/>
            <person name="Adriaenssens E.M."/>
            <person name="Foster-Nyarko E."/>
            <person name="Jarju S."/>
            <person name="Secka A."/>
            <person name="Antonio M."/>
            <person name="Oren A."/>
            <person name="Chaudhuri R.R."/>
            <person name="La Ragione R."/>
            <person name="Hildebrand F."/>
            <person name="Pallen M.J."/>
        </authorList>
    </citation>
    <scope>NUCLEOTIDE SEQUENCE</scope>
    <source>
        <strain evidence="2">CHK55-1828</strain>
    </source>
</reference>